<evidence type="ECO:0000256" key="1">
    <source>
        <dbReference type="SAM" id="Phobius"/>
    </source>
</evidence>
<keyword evidence="1" id="KW-0472">Membrane</keyword>
<name>A0A1J1IM21_9DIPT</name>
<feature type="transmembrane region" description="Helical" evidence="1">
    <location>
        <begin position="58"/>
        <end position="88"/>
    </location>
</feature>
<feature type="non-terminal residue" evidence="2">
    <location>
        <position position="1"/>
    </location>
</feature>
<dbReference type="EMBL" id="CVRI01000054">
    <property type="protein sequence ID" value="CRL00612.1"/>
    <property type="molecule type" value="Genomic_DNA"/>
</dbReference>
<dbReference type="Proteomes" id="UP000183832">
    <property type="component" value="Unassembled WGS sequence"/>
</dbReference>
<dbReference type="AlphaFoldDB" id="A0A1J1IM21"/>
<keyword evidence="1" id="KW-1133">Transmembrane helix</keyword>
<evidence type="ECO:0000313" key="2">
    <source>
        <dbReference type="EMBL" id="CRL00612.1"/>
    </source>
</evidence>
<protein>
    <submittedName>
        <fullName evidence="2">CLUMA_CG013872, isoform A</fullName>
    </submittedName>
</protein>
<keyword evidence="1" id="KW-0812">Transmembrane</keyword>
<sequence length="104" mass="11687">AYDGNVRLIEEEDSACPTLLEQDFNRFHHSVPGLRRSGVDANAIRQNCAAHYYPDGDWGWIVCSVAFLAHILTTGFQLSYGFLLLYAIKHLGQDVVMETSELID</sequence>
<keyword evidence="3" id="KW-1185">Reference proteome</keyword>
<dbReference type="OrthoDB" id="6499973at2759"/>
<reference evidence="2 3" key="1">
    <citation type="submission" date="2015-04" db="EMBL/GenBank/DDBJ databases">
        <authorList>
            <person name="Syromyatnikov M.Y."/>
            <person name="Popov V.N."/>
        </authorList>
    </citation>
    <scope>NUCLEOTIDE SEQUENCE [LARGE SCALE GENOMIC DNA]</scope>
</reference>
<accession>A0A1J1IM21</accession>
<gene>
    <name evidence="2" type="ORF">CLUMA_CG013872</name>
</gene>
<evidence type="ECO:0000313" key="3">
    <source>
        <dbReference type="Proteomes" id="UP000183832"/>
    </source>
</evidence>
<proteinExistence type="predicted"/>
<organism evidence="2 3">
    <name type="scientific">Clunio marinus</name>
    <dbReference type="NCBI Taxonomy" id="568069"/>
    <lineage>
        <taxon>Eukaryota</taxon>
        <taxon>Metazoa</taxon>
        <taxon>Ecdysozoa</taxon>
        <taxon>Arthropoda</taxon>
        <taxon>Hexapoda</taxon>
        <taxon>Insecta</taxon>
        <taxon>Pterygota</taxon>
        <taxon>Neoptera</taxon>
        <taxon>Endopterygota</taxon>
        <taxon>Diptera</taxon>
        <taxon>Nematocera</taxon>
        <taxon>Chironomoidea</taxon>
        <taxon>Chironomidae</taxon>
        <taxon>Clunio</taxon>
    </lineage>
</organism>
<dbReference type="STRING" id="568069.A0A1J1IM21"/>